<protein>
    <recommendedName>
        <fullName evidence="1">KIB1-4 beta-propeller domain-containing protein</fullName>
    </recommendedName>
</protein>
<gene>
    <name evidence="2" type="ORF">ANE_LOCUS23480</name>
</gene>
<accession>A0A565CHM5</accession>
<dbReference type="Pfam" id="PF03478">
    <property type="entry name" value="Beta-prop_KIB1-4"/>
    <property type="match status" value="1"/>
</dbReference>
<dbReference type="AlphaFoldDB" id="A0A565CHM5"/>
<keyword evidence="3" id="KW-1185">Reference proteome</keyword>
<name>A0A565CHM5_9BRAS</name>
<dbReference type="OrthoDB" id="642536at2759"/>
<evidence type="ECO:0000313" key="3">
    <source>
        <dbReference type="Proteomes" id="UP000489600"/>
    </source>
</evidence>
<dbReference type="EMBL" id="CABITT030000008">
    <property type="protein sequence ID" value="VVB13036.1"/>
    <property type="molecule type" value="Genomic_DNA"/>
</dbReference>
<dbReference type="InterPro" id="IPR005174">
    <property type="entry name" value="KIB1-4_b-propeller"/>
</dbReference>
<evidence type="ECO:0000259" key="1">
    <source>
        <dbReference type="Pfam" id="PF03478"/>
    </source>
</evidence>
<feature type="domain" description="KIB1-4 beta-propeller" evidence="1">
    <location>
        <begin position="68"/>
        <end position="148"/>
    </location>
</feature>
<organism evidence="2 3">
    <name type="scientific">Arabis nemorensis</name>
    <dbReference type="NCBI Taxonomy" id="586526"/>
    <lineage>
        <taxon>Eukaryota</taxon>
        <taxon>Viridiplantae</taxon>
        <taxon>Streptophyta</taxon>
        <taxon>Embryophyta</taxon>
        <taxon>Tracheophyta</taxon>
        <taxon>Spermatophyta</taxon>
        <taxon>Magnoliopsida</taxon>
        <taxon>eudicotyledons</taxon>
        <taxon>Gunneridae</taxon>
        <taxon>Pentapetalae</taxon>
        <taxon>rosids</taxon>
        <taxon>malvids</taxon>
        <taxon>Brassicales</taxon>
        <taxon>Brassicaceae</taxon>
        <taxon>Arabideae</taxon>
        <taxon>Arabis</taxon>
    </lineage>
</organism>
<reference evidence="2" key="1">
    <citation type="submission" date="2019-07" db="EMBL/GenBank/DDBJ databases">
        <authorList>
            <person name="Dittberner H."/>
        </authorList>
    </citation>
    <scope>NUCLEOTIDE SEQUENCE [LARGE SCALE GENOMIC DNA]</scope>
</reference>
<proteinExistence type="predicted"/>
<comment type="caution">
    <text evidence="2">The sequence shown here is derived from an EMBL/GenBank/DDBJ whole genome shotgun (WGS) entry which is preliminary data.</text>
</comment>
<evidence type="ECO:0000313" key="2">
    <source>
        <dbReference type="EMBL" id="VVB13036.1"/>
    </source>
</evidence>
<dbReference type="Proteomes" id="UP000489600">
    <property type="component" value="Unassembled WGS sequence"/>
</dbReference>
<sequence length="148" mass="16567">MSQLLVRIAKISSSSIGKHGLCFSEFRRSLSTAATPYLLFSETSKYEMTLSCEPLVELNLYDPRKDETVKFPDQTLRKELLSSTKVGSSRGWVVTRNLFNSKMHLTNMFNPCASASSRKVISLPTPKARICRISLSASPDQEDCVVAW</sequence>